<evidence type="ECO:0000256" key="6">
    <source>
        <dbReference type="ARBA" id="ARBA00022605"/>
    </source>
</evidence>
<evidence type="ECO:0000256" key="5">
    <source>
        <dbReference type="ARBA" id="ARBA00022576"/>
    </source>
</evidence>
<comment type="cofactor">
    <cofactor evidence="1">
        <name>pyridoxal 5'-phosphate</name>
        <dbReference type="ChEBI" id="CHEBI:597326"/>
    </cofactor>
</comment>
<evidence type="ECO:0000259" key="12">
    <source>
        <dbReference type="Pfam" id="PF00266"/>
    </source>
</evidence>
<dbReference type="AlphaFoldDB" id="A0AAN6GG40"/>
<evidence type="ECO:0000256" key="4">
    <source>
        <dbReference type="ARBA" id="ARBA00013030"/>
    </source>
</evidence>
<organism evidence="13 14">
    <name type="scientific">Tilletia horrida</name>
    <dbReference type="NCBI Taxonomy" id="155126"/>
    <lineage>
        <taxon>Eukaryota</taxon>
        <taxon>Fungi</taxon>
        <taxon>Dikarya</taxon>
        <taxon>Basidiomycota</taxon>
        <taxon>Ustilaginomycotina</taxon>
        <taxon>Exobasidiomycetes</taxon>
        <taxon>Tilletiales</taxon>
        <taxon>Tilletiaceae</taxon>
        <taxon>Tilletia</taxon>
    </lineage>
</organism>
<dbReference type="InterPro" id="IPR000192">
    <property type="entry name" value="Aminotrans_V_dom"/>
</dbReference>
<dbReference type="InterPro" id="IPR022278">
    <property type="entry name" value="Pser_aminoTfrase"/>
</dbReference>
<dbReference type="PANTHER" id="PTHR43247">
    <property type="entry name" value="PHOSPHOSERINE AMINOTRANSFERASE"/>
    <property type="match status" value="1"/>
</dbReference>
<dbReference type="HAMAP" id="MF_00160">
    <property type="entry name" value="SerC_aminotrans_5"/>
    <property type="match status" value="1"/>
</dbReference>
<gene>
    <name evidence="13" type="primary">SER1</name>
    <name evidence="13" type="ORF">OC842_002306</name>
</gene>
<evidence type="ECO:0000256" key="8">
    <source>
        <dbReference type="ARBA" id="ARBA00022898"/>
    </source>
</evidence>
<evidence type="ECO:0000256" key="9">
    <source>
        <dbReference type="ARBA" id="ARBA00023299"/>
    </source>
</evidence>
<feature type="domain" description="Aminotransferase class V" evidence="12">
    <location>
        <begin position="172"/>
        <end position="405"/>
    </location>
</feature>
<evidence type="ECO:0000256" key="7">
    <source>
        <dbReference type="ARBA" id="ARBA00022679"/>
    </source>
</evidence>
<evidence type="ECO:0000313" key="14">
    <source>
        <dbReference type="Proteomes" id="UP001176521"/>
    </source>
</evidence>
<feature type="domain" description="Aminotransferase class V" evidence="12">
    <location>
        <begin position="14"/>
        <end position="97"/>
    </location>
</feature>
<dbReference type="Gene3D" id="3.40.640.10">
    <property type="entry name" value="Type I PLP-dependent aspartate aminotransferase-like (Major domain)"/>
    <property type="match status" value="1"/>
</dbReference>
<dbReference type="InterPro" id="IPR015424">
    <property type="entry name" value="PyrdxlP-dep_Trfase"/>
</dbReference>
<name>A0AAN6GG40_9BASI</name>
<dbReference type="GO" id="GO:0006564">
    <property type="term" value="P:L-serine biosynthetic process"/>
    <property type="evidence" value="ECO:0007669"/>
    <property type="project" value="UniProtKB-KW"/>
</dbReference>
<protein>
    <recommendedName>
        <fullName evidence="4">phosphoserine transaminase</fullName>
        <ecNumber evidence="4">2.6.1.52</ecNumber>
    </recommendedName>
</protein>
<comment type="catalytic activity">
    <reaction evidence="11">
        <text>O-phospho-L-serine + 2-oxoglutarate = 3-phosphooxypyruvate + L-glutamate</text>
        <dbReference type="Rhea" id="RHEA:14329"/>
        <dbReference type="ChEBI" id="CHEBI:16810"/>
        <dbReference type="ChEBI" id="CHEBI:18110"/>
        <dbReference type="ChEBI" id="CHEBI:29985"/>
        <dbReference type="ChEBI" id="CHEBI:57524"/>
        <dbReference type="EC" id="2.6.1.52"/>
    </reaction>
</comment>
<dbReference type="Pfam" id="PF00266">
    <property type="entry name" value="Aminotran_5"/>
    <property type="match status" value="2"/>
</dbReference>
<keyword evidence="5 13" id="KW-0032">Aminotransferase</keyword>
<sequence>MSGLDVSKRDRTINLGAGPSVLPTDVLLVAAQAIVDYQGSGMGVTEISHRSSAFKQIIDKAEADLRALLAIPDSYAVLFQQGGGTEQFSATALNLLAAHAVRNPDYQASGSGSAGGPPADYAITGSWSSKAFKEAQRLGVSANVAVDARKAAGADGKFGIIPPISEWSLSKAEDKPAFLYYCDNETVDGVEYPSPGFPIDDLPQAYRESVPLVADCSSNILSRPINIAAHAIVFFGAQKNVGPSGVTVVIVRRDLIVNPDDGVPHGGPRIPVTLAYKNAADNSSLYNTPPMFSIYTSGLVFANLLNNKGGVQGAAERSTAKSQLVYGAIDASKGVFVPTVRSPEARSRMNVTFRICGADGAPSDELEAAFVKACADKDITQVKGHRSVGGIRTSLYNAVTVEQTKVLVEVMNAFAQAELGRRQA</sequence>
<comment type="catalytic activity">
    <reaction evidence="10">
        <text>4-(phosphooxy)-L-threonine + 2-oxoglutarate = (R)-3-hydroxy-2-oxo-4-phosphooxybutanoate + L-glutamate</text>
        <dbReference type="Rhea" id="RHEA:16573"/>
        <dbReference type="ChEBI" id="CHEBI:16810"/>
        <dbReference type="ChEBI" id="CHEBI:29985"/>
        <dbReference type="ChEBI" id="CHEBI:58452"/>
        <dbReference type="ChEBI" id="CHEBI:58538"/>
        <dbReference type="EC" id="2.6.1.52"/>
    </reaction>
</comment>
<keyword evidence="8" id="KW-0663">Pyridoxal phosphate</keyword>
<dbReference type="PANTHER" id="PTHR43247:SF1">
    <property type="entry name" value="PHOSPHOSERINE AMINOTRANSFERASE"/>
    <property type="match status" value="1"/>
</dbReference>
<dbReference type="InterPro" id="IPR015421">
    <property type="entry name" value="PyrdxlP-dep_Trfase_major"/>
</dbReference>
<dbReference type="GO" id="GO:0004648">
    <property type="term" value="F:O-phospho-L-serine:2-oxoglutarate aminotransferase activity"/>
    <property type="evidence" value="ECO:0007669"/>
    <property type="project" value="UniProtKB-EC"/>
</dbReference>
<dbReference type="EC" id="2.6.1.52" evidence="4"/>
<evidence type="ECO:0000256" key="11">
    <source>
        <dbReference type="ARBA" id="ARBA00049007"/>
    </source>
</evidence>
<dbReference type="FunFam" id="3.40.640.10:FF:000010">
    <property type="entry name" value="Phosphoserine aminotransferase"/>
    <property type="match status" value="1"/>
</dbReference>
<keyword evidence="6" id="KW-0028">Amino-acid biosynthesis</keyword>
<dbReference type="SUPFAM" id="SSF53383">
    <property type="entry name" value="PLP-dependent transferases"/>
    <property type="match status" value="1"/>
</dbReference>
<keyword evidence="7 13" id="KW-0808">Transferase</keyword>
<proteinExistence type="inferred from homology"/>
<dbReference type="GO" id="GO:0030170">
    <property type="term" value="F:pyridoxal phosphate binding"/>
    <property type="evidence" value="ECO:0007669"/>
    <property type="project" value="TreeGrafter"/>
</dbReference>
<dbReference type="PIRSF" id="PIRSF000525">
    <property type="entry name" value="SerC"/>
    <property type="match status" value="1"/>
</dbReference>
<comment type="pathway">
    <text evidence="2">Amino-acid biosynthesis; L-serine biosynthesis; L-serine from 3-phospho-D-glycerate: step 2/3.</text>
</comment>
<dbReference type="EMBL" id="JAPDMQ010000095">
    <property type="protein sequence ID" value="KAK0535487.1"/>
    <property type="molecule type" value="Genomic_DNA"/>
</dbReference>
<dbReference type="Proteomes" id="UP001176521">
    <property type="component" value="Unassembled WGS sequence"/>
</dbReference>
<keyword evidence="14" id="KW-1185">Reference proteome</keyword>
<evidence type="ECO:0000256" key="1">
    <source>
        <dbReference type="ARBA" id="ARBA00001933"/>
    </source>
</evidence>
<evidence type="ECO:0000256" key="10">
    <source>
        <dbReference type="ARBA" id="ARBA00047630"/>
    </source>
</evidence>
<keyword evidence="9" id="KW-0718">Serine biosynthesis</keyword>
<reference evidence="13" key="1">
    <citation type="journal article" date="2023" name="PhytoFront">
        <title>Draft Genome Resources of Seven Strains of Tilletia horrida, Causal Agent of Kernel Smut of Rice.</title>
        <authorList>
            <person name="Khanal S."/>
            <person name="Antony Babu S."/>
            <person name="Zhou X.G."/>
        </authorList>
    </citation>
    <scope>NUCLEOTIDE SEQUENCE</scope>
    <source>
        <strain evidence="13">TX3</strain>
    </source>
</reference>
<dbReference type="GO" id="GO:0005737">
    <property type="term" value="C:cytoplasm"/>
    <property type="evidence" value="ECO:0007669"/>
    <property type="project" value="TreeGrafter"/>
</dbReference>
<evidence type="ECO:0000256" key="2">
    <source>
        <dbReference type="ARBA" id="ARBA00005099"/>
    </source>
</evidence>
<dbReference type="NCBIfam" id="NF003764">
    <property type="entry name" value="PRK05355.1"/>
    <property type="match status" value="1"/>
</dbReference>
<dbReference type="Gene3D" id="3.90.1150.10">
    <property type="entry name" value="Aspartate Aminotransferase, domain 1"/>
    <property type="match status" value="1"/>
</dbReference>
<dbReference type="FunFam" id="3.90.1150.10:FF:000006">
    <property type="entry name" value="Phosphoserine aminotransferase"/>
    <property type="match status" value="1"/>
</dbReference>
<evidence type="ECO:0000313" key="13">
    <source>
        <dbReference type="EMBL" id="KAK0535487.1"/>
    </source>
</evidence>
<dbReference type="InterPro" id="IPR015422">
    <property type="entry name" value="PyrdxlP-dep_Trfase_small"/>
</dbReference>
<evidence type="ECO:0000256" key="3">
    <source>
        <dbReference type="ARBA" id="ARBA00006904"/>
    </source>
</evidence>
<comment type="caution">
    <text evidence="13">The sequence shown here is derived from an EMBL/GenBank/DDBJ whole genome shotgun (WGS) entry which is preliminary data.</text>
</comment>
<accession>A0AAN6GG40</accession>
<comment type="similarity">
    <text evidence="3">Belongs to the class-V pyridoxal-phosphate-dependent aminotransferase family. SerC subfamily.</text>
</comment>